<dbReference type="EMBL" id="RSCK01000067">
    <property type="protein sequence ID" value="RUT06369.1"/>
    <property type="molecule type" value="Genomic_DNA"/>
</dbReference>
<feature type="domain" description="Tyr recombinase" evidence="5">
    <location>
        <begin position="41"/>
        <end position="218"/>
    </location>
</feature>
<dbReference type="PANTHER" id="PTHR30349">
    <property type="entry name" value="PHAGE INTEGRASE-RELATED"/>
    <property type="match status" value="1"/>
</dbReference>
<dbReference type="GO" id="GO:0003677">
    <property type="term" value="F:DNA binding"/>
    <property type="evidence" value="ECO:0007669"/>
    <property type="project" value="InterPro"/>
</dbReference>
<dbReference type="PROSITE" id="PS51898">
    <property type="entry name" value="TYR_RECOMBINASE"/>
    <property type="match status" value="1"/>
</dbReference>
<keyword evidence="4" id="KW-0233">DNA recombination</keyword>
<evidence type="ECO:0000313" key="6">
    <source>
        <dbReference type="EMBL" id="RUT06369.1"/>
    </source>
</evidence>
<keyword evidence="7" id="KW-1185">Reference proteome</keyword>
<dbReference type="InterPro" id="IPR011010">
    <property type="entry name" value="DNA_brk_join_enz"/>
</dbReference>
<organism evidence="6 7">
    <name type="scientific">Chroococcidiopsis cubana SAG 39.79</name>
    <dbReference type="NCBI Taxonomy" id="388085"/>
    <lineage>
        <taxon>Bacteria</taxon>
        <taxon>Bacillati</taxon>
        <taxon>Cyanobacteriota</taxon>
        <taxon>Cyanophyceae</taxon>
        <taxon>Chroococcidiopsidales</taxon>
        <taxon>Chroococcidiopsidaceae</taxon>
        <taxon>Chroococcidiopsis</taxon>
    </lineage>
</organism>
<evidence type="ECO:0000256" key="4">
    <source>
        <dbReference type="ARBA" id="ARBA00023172"/>
    </source>
</evidence>
<dbReference type="Gene3D" id="1.10.443.10">
    <property type="entry name" value="Intergrase catalytic core"/>
    <property type="match status" value="1"/>
</dbReference>
<dbReference type="GO" id="GO:0015074">
    <property type="term" value="P:DNA integration"/>
    <property type="evidence" value="ECO:0007669"/>
    <property type="project" value="InterPro"/>
</dbReference>
<dbReference type="InterPro" id="IPR050090">
    <property type="entry name" value="Tyrosine_recombinase_XerCD"/>
</dbReference>
<sequence length="219" mass="24905">MVLGVDSAVLNHVAPNCRLWASWFHMSRTAPPKKISNSEKRTREHLLPNEVEAMVKAAHHVGRHGLRDSTLILLAYRHGLRVSELVALRWEQIDFAGGTIYINRLKHGVSSTHPLRGRELRAVRQLQREYPHSPYLFVSERGTAMAAATARGIIERAGIETGLSLSVHPHMLRHACGFYLASRGHDTRAIQAYLGHKNIQHTVRYTELSPKRFQDFWND</sequence>
<evidence type="ECO:0000256" key="2">
    <source>
        <dbReference type="ARBA" id="ARBA00023015"/>
    </source>
</evidence>
<dbReference type="GO" id="GO:0006310">
    <property type="term" value="P:DNA recombination"/>
    <property type="evidence" value="ECO:0007669"/>
    <property type="project" value="UniProtKB-KW"/>
</dbReference>
<dbReference type="AlphaFoldDB" id="A0AB37UE75"/>
<evidence type="ECO:0000256" key="1">
    <source>
        <dbReference type="ARBA" id="ARBA00022558"/>
    </source>
</evidence>
<protein>
    <submittedName>
        <fullName evidence="6">Integrase</fullName>
    </submittedName>
</protein>
<name>A0AB37UE75_9CYAN</name>
<evidence type="ECO:0000313" key="7">
    <source>
        <dbReference type="Proteomes" id="UP000282574"/>
    </source>
</evidence>
<gene>
    <name evidence="6" type="ORF">DSM107010_52520</name>
</gene>
<dbReference type="InterPro" id="IPR002104">
    <property type="entry name" value="Integrase_catalytic"/>
</dbReference>
<keyword evidence="3" id="KW-0804">Transcription</keyword>
<proteinExistence type="predicted"/>
<keyword evidence="1" id="KW-1029">Fimbrium biogenesis</keyword>
<evidence type="ECO:0000259" key="5">
    <source>
        <dbReference type="PROSITE" id="PS51898"/>
    </source>
</evidence>
<accession>A0AB37UE75</accession>
<reference evidence="6 7" key="1">
    <citation type="journal article" date="2019" name="Genome Biol. Evol.">
        <title>Day and night: Metabolic profiles and evolutionary relationships of six axenic non-marine cyanobacteria.</title>
        <authorList>
            <person name="Will S.E."/>
            <person name="Henke P."/>
            <person name="Boedeker C."/>
            <person name="Huang S."/>
            <person name="Brinkmann H."/>
            <person name="Rohde M."/>
            <person name="Jarek M."/>
            <person name="Friedl T."/>
            <person name="Seufert S."/>
            <person name="Schumacher M."/>
            <person name="Overmann J."/>
            <person name="Neumann-Schaal M."/>
            <person name="Petersen J."/>
        </authorList>
    </citation>
    <scope>NUCLEOTIDE SEQUENCE [LARGE SCALE GENOMIC DNA]</scope>
    <source>
        <strain evidence="6 7">SAG 39.79</strain>
    </source>
</reference>
<evidence type="ECO:0000256" key="3">
    <source>
        <dbReference type="ARBA" id="ARBA00023163"/>
    </source>
</evidence>
<dbReference type="InterPro" id="IPR013762">
    <property type="entry name" value="Integrase-like_cat_sf"/>
</dbReference>
<dbReference type="SUPFAM" id="SSF56349">
    <property type="entry name" value="DNA breaking-rejoining enzymes"/>
    <property type="match status" value="1"/>
</dbReference>
<dbReference type="PANTHER" id="PTHR30349:SF62">
    <property type="entry name" value="TYPE 1 FIMBRIAE REGULATORY PROTEIN FIMB-RELATED"/>
    <property type="match status" value="1"/>
</dbReference>
<dbReference type="Proteomes" id="UP000282574">
    <property type="component" value="Unassembled WGS sequence"/>
</dbReference>
<comment type="caution">
    <text evidence="6">The sequence shown here is derived from an EMBL/GenBank/DDBJ whole genome shotgun (WGS) entry which is preliminary data.</text>
</comment>
<dbReference type="Pfam" id="PF00589">
    <property type="entry name" value="Phage_integrase"/>
    <property type="match status" value="1"/>
</dbReference>
<keyword evidence="2" id="KW-0805">Transcription regulation</keyword>